<dbReference type="AlphaFoldDB" id="A0A9D1E0V0"/>
<feature type="domain" description="MacB-like periplasmic core" evidence="2">
    <location>
        <begin position="84"/>
        <end position="254"/>
    </location>
</feature>
<evidence type="ECO:0000256" key="1">
    <source>
        <dbReference type="SAM" id="Phobius"/>
    </source>
</evidence>
<gene>
    <name evidence="3" type="ORF">IAC94_03360</name>
</gene>
<dbReference type="PANTHER" id="PTHR30572:SF4">
    <property type="entry name" value="ABC TRANSPORTER PERMEASE YTRF"/>
    <property type="match status" value="1"/>
</dbReference>
<evidence type="ECO:0000259" key="2">
    <source>
        <dbReference type="Pfam" id="PF12704"/>
    </source>
</evidence>
<dbReference type="GO" id="GO:0005886">
    <property type="term" value="C:plasma membrane"/>
    <property type="evidence" value="ECO:0007669"/>
    <property type="project" value="TreeGrafter"/>
</dbReference>
<feature type="transmembrane region" description="Helical" evidence="1">
    <location>
        <begin position="286"/>
        <end position="309"/>
    </location>
</feature>
<protein>
    <submittedName>
        <fullName evidence="3">FtsX-like permease family protein</fullName>
    </submittedName>
</protein>
<evidence type="ECO:0000313" key="3">
    <source>
        <dbReference type="EMBL" id="HIR62546.1"/>
    </source>
</evidence>
<comment type="caution">
    <text evidence="3">The sequence shown here is derived from an EMBL/GenBank/DDBJ whole genome shotgun (WGS) entry which is preliminary data.</text>
</comment>
<dbReference type="Pfam" id="PF12704">
    <property type="entry name" value="MacB_PCD"/>
    <property type="match status" value="1"/>
</dbReference>
<reference evidence="3" key="1">
    <citation type="submission" date="2020-10" db="EMBL/GenBank/DDBJ databases">
        <authorList>
            <person name="Gilroy R."/>
        </authorList>
    </citation>
    <scope>NUCLEOTIDE SEQUENCE</scope>
    <source>
        <strain evidence="3">ChiHjej13B12-12457</strain>
    </source>
</reference>
<dbReference type="InterPro" id="IPR050250">
    <property type="entry name" value="Macrolide_Exporter_MacB"/>
</dbReference>
<accession>A0A9D1E0V0</accession>
<feature type="transmembrane region" description="Helical" evidence="1">
    <location>
        <begin position="20"/>
        <end position="38"/>
    </location>
</feature>
<keyword evidence="1" id="KW-1133">Transmembrane helix</keyword>
<dbReference type="GO" id="GO:0022857">
    <property type="term" value="F:transmembrane transporter activity"/>
    <property type="evidence" value="ECO:0007669"/>
    <property type="project" value="TreeGrafter"/>
</dbReference>
<sequence>MFKQILKQLWFYRRGNAWLFVEMTLIAAASWFLVNAVWPGIYRTSLPDGYETDGVYAVSLNRLSEGQNGYRPEMDTPEQRSVDFHRIGNALREMPEVQDAAPVGATLPGLNYSNYNRAIMVDTVNRYGYSYAYHIREAGASDLELLGYRQVWPQGAPIEDLPNTVIITEDLAQALFPGENPVGRRLSQFSTYEEYGWRISGVIAPVKVEKDKEYRSFVMYAGSDIVALDEGMSVVWIFRVAPGVDEDAFIQQAKKTWREDLAFGNWRVASVMPLEENLESAVTDTFMWRALFIFLLVCILIGVASFAWLRTRERRGEIGVRRAMGGSWGALVIQQLSEVWMLWLVAMLLGLVIVLNILIIGKVNFCASALYDGYLLDLTRERLSVLFDPVRHFLAVSGIAAAVMLAVVTLSTIVPVAGALKESPADVLKDE</sequence>
<keyword evidence="1" id="KW-0472">Membrane</keyword>
<dbReference type="InterPro" id="IPR025857">
    <property type="entry name" value="MacB_PCD"/>
</dbReference>
<name>A0A9D1E0V0_9BACT</name>
<dbReference type="Proteomes" id="UP000886744">
    <property type="component" value="Unassembled WGS sequence"/>
</dbReference>
<feature type="transmembrane region" description="Helical" evidence="1">
    <location>
        <begin position="340"/>
        <end position="361"/>
    </location>
</feature>
<reference evidence="3" key="2">
    <citation type="journal article" date="2021" name="PeerJ">
        <title>Extensive microbial diversity within the chicken gut microbiome revealed by metagenomics and culture.</title>
        <authorList>
            <person name="Gilroy R."/>
            <person name="Ravi A."/>
            <person name="Getino M."/>
            <person name="Pursley I."/>
            <person name="Horton D.L."/>
            <person name="Alikhan N.F."/>
            <person name="Baker D."/>
            <person name="Gharbi K."/>
            <person name="Hall N."/>
            <person name="Watson M."/>
            <person name="Adriaenssens E.M."/>
            <person name="Foster-Nyarko E."/>
            <person name="Jarju S."/>
            <person name="Secka A."/>
            <person name="Antonio M."/>
            <person name="Oren A."/>
            <person name="Chaudhuri R.R."/>
            <person name="La Ragione R."/>
            <person name="Hildebrand F."/>
            <person name="Pallen M.J."/>
        </authorList>
    </citation>
    <scope>NUCLEOTIDE SEQUENCE</scope>
    <source>
        <strain evidence="3">ChiHjej13B12-12457</strain>
    </source>
</reference>
<dbReference type="PANTHER" id="PTHR30572">
    <property type="entry name" value="MEMBRANE COMPONENT OF TRANSPORTER-RELATED"/>
    <property type="match status" value="1"/>
</dbReference>
<organism evidence="3 4">
    <name type="scientific">Candidatus Coprenecus avistercoris</name>
    <dbReference type="NCBI Taxonomy" id="2840730"/>
    <lineage>
        <taxon>Bacteria</taxon>
        <taxon>Pseudomonadati</taxon>
        <taxon>Bacteroidota</taxon>
        <taxon>Bacteroidia</taxon>
        <taxon>Bacteroidales</taxon>
        <taxon>Rikenellaceae</taxon>
        <taxon>Rikenellaceae incertae sedis</taxon>
        <taxon>Candidatus Coprenecus</taxon>
    </lineage>
</organism>
<feature type="transmembrane region" description="Helical" evidence="1">
    <location>
        <begin position="393"/>
        <end position="420"/>
    </location>
</feature>
<dbReference type="EMBL" id="DVHI01000041">
    <property type="protein sequence ID" value="HIR62546.1"/>
    <property type="molecule type" value="Genomic_DNA"/>
</dbReference>
<evidence type="ECO:0000313" key="4">
    <source>
        <dbReference type="Proteomes" id="UP000886744"/>
    </source>
</evidence>
<proteinExistence type="predicted"/>
<keyword evidence="1" id="KW-0812">Transmembrane</keyword>